<dbReference type="GO" id="GO:0006508">
    <property type="term" value="P:proteolysis"/>
    <property type="evidence" value="ECO:0007669"/>
    <property type="project" value="InterPro"/>
</dbReference>
<reference evidence="4 5" key="1">
    <citation type="submission" date="2019-06" db="EMBL/GenBank/DDBJ databases">
        <title>Genomic Encyclopedia of Type Strains, Phase IV (KMG-V): Genome sequencing to study the core and pangenomes of soil and plant-associated prokaryotes.</title>
        <authorList>
            <person name="Whitman W."/>
        </authorList>
    </citation>
    <scope>NUCLEOTIDE SEQUENCE [LARGE SCALE GENOMIC DNA]</scope>
    <source>
        <strain evidence="4 5">BR 11880</strain>
    </source>
</reference>
<dbReference type="AlphaFoldDB" id="A0A560EWU8"/>
<dbReference type="EMBL" id="VITN01000019">
    <property type="protein sequence ID" value="TWB13852.1"/>
    <property type="molecule type" value="Genomic_DNA"/>
</dbReference>
<dbReference type="GO" id="GO:0004252">
    <property type="term" value="F:serine-type endopeptidase activity"/>
    <property type="evidence" value="ECO:0007669"/>
    <property type="project" value="TreeGrafter"/>
</dbReference>
<gene>
    <name evidence="4" type="ORF">FBZ89_11967</name>
</gene>
<dbReference type="PANTHER" id="PTHR42776:SF27">
    <property type="entry name" value="DIPEPTIDYL PEPTIDASE FAMILY MEMBER 6"/>
    <property type="match status" value="1"/>
</dbReference>
<protein>
    <submittedName>
        <fullName evidence="4">Dipeptidyl aminopeptidase/acylaminoacyl peptidase</fullName>
    </submittedName>
</protein>
<keyword evidence="4" id="KW-0645">Protease</keyword>
<keyword evidence="2" id="KW-0720">Serine protease</keyword>
<dbReference type="SUPFAM" id="SSF53474">
    <property type="entry name" value="alpha/beta-Hydrolases"/>
    <property type="match status" value="1"/>
</dbReference>
<dbReference type="Pfam" id="PF00326">
    <property type="entry name" value="Peptidase_S9"/>
    <property type="match status" value="1"/>
</dbReference>
<dbReference type="Pfam" id="PF07676">
    <property type="entry name" value="PD40"/>
    <property type="match status" value="2"/>
</dbReference>
<feature type="domain" description="Peptidase S9 prolyl oligopeptidase catalytic" evidence="3">
    <location>
        <begin position="465"/>
        <end position="665"/>
    </location>
</feature>
<keyword evidence="4" id="KW-0031">Aminopeptidase</keyword>
<dbReference type="InterPro" id="IPR011659">
    <property type="entry name" value="WD40"/>
</dbReference>
<dbReference type="InterPro" id="IPR001375">
    <property type="entry name" value="Peptidase_S9_cat"/>
</dbReference>
<evidence type="ECO:0000256" key="2">
    <source>
        <dbReference type="ARBA" id="ARBA00022825"/>
    </source>
</evidence>
<proteinExistence type="predicted"/>
<comment type="caution">
    <text evidence="4">The sequence shown here is derived from an EMBL/GenBank/DDBJ whole genome shotgun (WGS) entry which is preliminary data.</text>
</comment>
<dbReference type="GO" id="GO:0004177">
    <property type="term" value="F:aminopeptidase activity"/>
    <property type="evidence" value="ECO:0007669"/>
    <property type="project" value="UniProtKB-KW"/>
</dbReference>
<organism evidence="4 5">
    <name type="scientific">Nitrospirillum amazonense</name>
    <dbReference type="NCBI Taxonomy" id="28077"/>
    <lineage>
        <taxon>Bacteria</taxon>
        <taxon>Pseudomonadati</taxon>
        <taxon>Pseudomonadota</taxon>
        <taxon>Alphaproteobacteria</taxon>
        <taxon>Rhodospirillales</taxon>
        <taxon>Azospirillaceae</taxon>
        <taxon>Nitrospirillum</taxon>
    </lineage>
</organism>
<accession>A0A560EWU8</accession>
<keyword evidence="1" id="KW-0378">Hydrolase</keyword>
<dbReference type="Proteomes" id="UP000319859">
    <property type="component" value="Unassembled WGS sequence"/>
</dbReference>
<dbReference type="Gene3D" id="3.40.50.1820">
    <property type="entry name" value="alpha/beta hydrolase"/>
    <property type="match status" value="1"/>
</dbReference>
<dbReference type="InterPro" id="IPR011042">
    <property type="entry name" value="6-blade_b-propeller_TolB-like"/>
</dbReference>
<evidence type="ECO:0000313" key="5">
    <source>
        <dbReference type="Proteomes" id="UP000319859"/>
    </source>
</evidence>
<dbReference type="InterPro" id="IPR029058">
    <property type="entry name" value="AB_hydrolase_fold"/>
</dbReference>
<dbReference type="Gene3D" id="2.120.10.30">
    <property type="entry name" value="TolB, C-terminal domain"/>
    <property type="match status" value="2"/>
</dbReference>
<evidence type="ECO:0000259" key="3">
    <source>
        <dbReference type="Pfam" id="PF00326"/>
    </source>
</evidence>
<dbReference type="RefSeq" id="WP_246172495.1">
    <property type="nucleotide sequence ID" value="NZ_VITN01000019.1"/>
</dbReference>
<evidence type="ECO:0000313" key="4">
    <source>
        <dbReference type="EMBL" id="TWB13852.1"/>
    </source>
</evidence>
<dbReference type="SUPFAM" id="SSF82171">
    <property type="entry name" value="DPP6 N-terminal domain-like"/>
    <property type="match status" value="1"/>
</dbReference>
<sequence length="675" mass="70814">MASWWGADRGFVGAPAISLVLAVSGAAWGALAGEMQAGGAQAASSHQYTGLSLSGDGKRLAAVEADKAEGAGSAGHGTVVVRGRDGAVALTLDPCAACRYAGPAWSPDDKVLAFVGTSGGQAILYLAEGGAKGGTVRPLAAVQGLASTPRWSPDGTEIALLVTENAKKEAGATHAGARQVGEQGEGDDVQRIAIVTVASGAVRLVSPDKTYVYDYDWMPDGKGFVATAAEGNGDNNWWIASLRAFGRDGSARVIASPQNIGTGPQIAFPRVSPDGKTVAFIGGLMSDFGSFGGDVYTMSINGGEPKDVTAGYAGTLTSLAWRGNRLVAGVTVGGETGSAVVDPAKGTVTEVKTAAATRTAGDGRLALDRAGTHAAWVAEGFDFGPRIEYGRLGDLAAITHDNDGLAPLVTVTSLNWKNDGMTVQGWLVTPRTPVASGAKRPMVVNIHGGPSAAHTPRFVWGDIMAAFAKAGYAVFLPNPRGSFGQGEAFTRANIRDFGGGDLRDIMAGIDAAEAQAPVDDNRLMIFGRSYGGFMSMWAITQTQRFKAAAIGAGLSDWYSYYGQNGIDRWMIPFFGKSAYEDPEIYDRLSPIRYIRNVKTPTLLHVGERDIETPVMQTREYWHALRAMGVETSFIVYADEGHVMQKAENIEDLNRRIIAWFDRHIGAAGTAGGAQN</sequence>
<name>A0A560EWU8_9PROT</name>
<evidence type="ECO:0000256" key="1">
    <source>
        <dbReference type="ARBA" id="ARBA00022801"/>
    </source>
</evidence>
<dbReference type="PANTHER" id="PTHR42776">
    <property type="entry name" value="SERINE PEPTIDASE S9 FAMILY MEMBER"/>
    <property type="match status" value="1"/>
</dbReference>